<evidence type="ECO:0008006" key="3">
    <source>
        <dbReference type="Google" id="ProtNLM"/>
    </source>
</evidence>
<name>A0A0D0I612_9BACT</name>
<organism evidence="1 2">
    <name type="scientific">Prevotella pectinovora</name>
    <dbReference type="NCBI Taxonomy" id="1602169"/>
    <lineage>
        <taxon>Bacteria</taxon>
        <taxon>Pseudomonadati</taxon>
        <taxon>Bacteroidota</taxon>
        <taxon>Bacteroidia</taxon>
        <taxon>Bacteroidales</taxon>
        <taxon>Prevotellaceae</taxon>
        <taxon>Prevotella</taxon>
    </lineage>
</organism>
<evidence type="ECO:0000313" key="1">
    <source>
        <dbReference type="EMBL" id="KIP62735.1"/>
    </source>
</evidence>
<dbReference type="AlphaFoldDB" id="A0A0D0I612"/>
<dbReference type="Pfam" id="PF19515">
    <property type="entry name" value="DUF6048"/>
    <property type="match status" value="1"/>
</dbReference>
<dbReference type="InterPro" id="IPR046111">
    <property type="entry name" value="DUF6048"/>
</dbReference>
<gene>
    <name evidence="1" type="ORF">ST44_05795</name>
</gene>
<dbReference type="STRING" id="1602171.ST44_05795"/>
<proteinExistence type="predicted"/>
<keyword evidence="2" id="KW-1185">Reference proteome</keyword>
<accession>A0A0D0I612</accession>
<reference evidence="1 2" key="1">
    <citation type="submission" date="2015-01" db="EMBL/GenBank/DDBJ databases">
        <title>Comparative genomics of non-oral Prevotella species.</title>
        <authorList>
            <person name="Accetto T."/>
            <person name="Nograsek B."/>
            <person name="Avgustin G."/>
        </authorList>
    </citation>
    <scope>NUCLEOTIDE SEQUENCE [LARGE SCALE GENOMIC DNA]</scope>
    <source>
        <strain evidence="1 2">P5-119</strain>
    </source>
</reference>
<dbReference type="Proteomes" id="UP000032046">
    <property type="component" value="Unassembled WGS sequence"/>
</dbReference>
<dbReference type="EMBL" id="JXQK01000051">
    <property type="protein sequence ID" value="KIP62735.1"/>
    <property type="molecule type" value="Genomic_DNA"/>
</dbReference>
<comment type="caution">
    <text evidence="1">The sequence shown here is derived from an EMBL/GenBank/DDBJ whole genome shotgun (WGS) entry which is preliminary data.</text>
</comment>
<protein>
    <recommendedName>
        <fullName evidence="3">Outer membrane protein beta-barrel domain-containing protein</fullName>
    </recommendedName>
</protein>
<sequence>MLLLVMAIPANAQKRNAAAKKNVAERDTVALFRGFSVSVDAVGPVMMAVSDYGQYEAALHLNLRDRYFPVVEVGYGKADHTEENTQMSYKTSAPFFRAGMDFNVLKNKHDIYRLYVGARYAFTSYKYDLASPGVEDPVWGGVTPYEVKGAKCNYHWLEAALGVDVKLVGPLHLGWSLRYKQKLTADEGKLGKSWYVPGFGKTGTTAFGALFNISLDI</sequence>
<evidence type="ECO:0000313" key="2">
    <source>
        <dbReference type="Proteomes" id="UP000032046"/>
    </source>
</evidence>